<evidence type="ECO:0000313" key="4">
    <source>
        <dbReference type="Proteomes" id="UP001208570"/>
    </source>
</evidence>
<gene>
    <name evidence="3" type="ORF">LSH36_682g00044</name>
</gene>
<keyword evidence="2" id="KW-0012">Acyltransferase</keyword>
<dbReference type="AlphaFoldDB" id="A0AAD9MU19"/>
<accession>A0AAD9MU19</accession>
<organism evidence="3 4">
    <name type="scientific">Paralvinella palmiformis</name>
    <dbReference type="NCBI Taxonomy" id="53620"/>
    <lineage>
        <taxon>Eukaryota</taxon>
        <taxon>Metazoa</taxon>
        <taxon>Spiralia</taxon>
        <taxon>Lophotrochozoa</taxon>
        <taxon>Annelida</taxon>
        <taxon>Polychaeta</taxon>
        <taxon>Sedentaria</taxon>
        <taxon>Canalipalpata</taxon>
        <taxon>Terebellida</taxon>
        <taxon>Terebelliformia</taxon>
        <taxon>Alvinellidae</taxon>
        <taxon>Paralvinella</taxon>
    </lineage>
</organism>
<dbReference type="Gene3D" id="3.40.630.30">
    <property type="match status" value="1"/>
</dbReference>
<protein>
    <submittedName>
        <fullName evidence="3">Uncharacterized protein</fullName>
    </submittedName>
</protein>
<dbReference type="PANTHER" id="PTHR10545:SF29">
    <property type="entry name" value="GH14572P-RELATED"/>
    <property type="match status" value="1"/>
</dbReference>
<dbReference type="EMBL" id="JAODUP010000682">
    <property type="protein sequence ID" value="KAK2145420.1"/>
    <property type="molecule type" value="Genomic_DNA"/>
</dbReference>
<reference evidence="3" key="1">
    <citation type="journal article" date="2023" name="Mol. Biol. Evol.">
        <title>Third-Generation Sequencing Reveals the Adaptive Role of the Epigenome in Three Deep-Sea Polychaetes.</title>
        <authorList>
            <person name="Perez M."/>
            <person name="Aroh O."/>
            <person name="Sun Y."/>
            <person name="Lan Y."/>
            <person name="Juniper S.K."/>
            <person name="Young C.R."/>
            <person name="Angers B."/>
            <person name="Qian P.Y."/>
        </authorList>
    </citation>
    <scope>NUCLEOTIDE SEQUENCE</scope>
    <source>
        <strain evidence="3">P08H-3</strain>
    </source>
</reference>
<evidence type="ECO:0000313" key="3">
    <source>
        <dbReference type="EMBL" id="KAK2145420.1"/>
    </source>
</evidence>
<dbReference type="InterPro" id="IPR051016">
    <property type="entry name" value="Diverse_Substrate_AcTransf"/>
</dbReference>
<proteinExistence type="predicted"/>
<dbReference type="GO" id="GO:0008080">
    <property type="term" value="F:N-acetyltransferase activity"/>
    <property type="evidence" value="ECO:0007669"/>
    <property type="project" value="TreeGrafter"/>
</dbReference>
<dbReference type="Proteomes" id="UP001208570">
    <property type="component" value="Unassembled WGS sequence"/>
</dbReference>
<dbReference type="PANTHER" id="PTHR10545">
    <property type="entry name" value="DIAMINE N-ACETYLTRANSFERASE"/>
    <property type="match status" value="1"/>
</dbReference>
<evidence type="ECO:0000256" key="1">
    <source>
        <dbReference type="ARBA" id="ARBA00022679"/>
    </source>
</evidence>
<sequence length="67" mass="7548">METVKAGGFIIRAACKDDCEHIMTLVRELGEFTHLSHEILIGDKELERDGFGDHPLFRCVVAECRST</sequence>
<keyword evidence="4" id="KW-1185">Reference proteome</keyword>
<evidence type="ECO:0000256" key="2">
    <source>
        <dbReference type="ARBA" id="ARBA00023315"/>
    </source>
</evidence>
<comment type="caution">
    <text evidence="3">The sequence shown here is derived from an EMBL/GenBank/DDBJ whole genome shotgun (WGS) entry which is preliminary data.</text>
</comment>
<name>A0AAD9MU19_9ANNE</name>
<feature type="non-terminal residue" evidence="3">
    <location>
        <position position="1"/>
    </location>
</feature>
<keyword evidence="1" id="KW-0808">Transferase</keyword>